<feature type="compositionally biased region" description="Polar residues" evidence="1">
    <location>
        <begin position="261"/>
        <end position="274"/>
    </location>
</feature>
<feature type="compositionally biased region" description="Polar residues" evidence="1">
    <location>
        <begin position="210"/>
        <end position="222"/>
    </location>
</feature>
<dbReference type="Gene3D" id="2.40.50.40">
    <property type="match status" value="1"/>
</dbReference>
<evidence type="ECO:0000256" key="1">
    <source>
        <dbReference type="SAM" id="MobiDB-lite"/>
    </source>
</evidence>
<dbReference type="OrthoDB" id="2447764at2759"/>
<feature type="compositionally biased region" description="Basic and acidic residues" evidence="1">
    <location>
        <begin position="137"/>
        <end position="169"/>
    </location>
</feature>
<proteinExistence type="predicted"/>
<evidence type="ECO:0000313" key="4">
    <source>
        <dbReference type="Proteomes" id="UP001063166"/>
    </source>
</evidence>
<feature type="compositionally biased region" description="Low complexity" evidence="1">
    <location>
        <begin position="311"/>
        <end position="326"/>
    </location>
</feature>
<organism evidence="3 4">
    <name type="scientific">Lyophyllum shimeji</name>
    <name type="common">Hon-shimeji</name>
    <name type="synonym">Tricholoma shimeji</name>
    <dbReference type="NCBI Taxonomy" id="47721"/>
    <lineage>
        <taxon>Eukaryota</taxon>
        <taxon>Fungi</taxon>
        <taxon>Dikarya</taxon>
        <taxon>Basidiomycota</taxon>
        <taxon>Agaricomycotina</taxon>
        <taxon>Agaricomycetes</taxon>
        <taxon>Agaricomycetidae</taxon>
        <taxon>Agaricales</taxon>
        <taxon>Tricholomatineae</taxon>
        <taxon>Lyophyllaceae</taxon>
        <taxon>Lyophyllum</taxon>
    </lineage>
</organism>
<comment type="caution">
    <text evidence="3">The sequence shown here is derived from an EMBL/GenBank/DDBJ whole genome shotgun (WGS) entry which is preliminary data.</text>
</comment>
<dbReference type="CDD" id="cd18968">
    <property type="entry name" value="chromodomain"/>
    <property type="match status" value="1"/>
</dbReference>
<feature type="compositionally biased region" description="Basic and acidic residues" evidence="1">
    <location>
        <begin position="357"/>
        <end position="379"/>
    </location>
</feature>
<dbReference type="InterPro" id="IPR016197">
    <property type="entry name" value="Chromo-like_dom_sf"/>
</dbReference>
<evidence type="ECO:0000259" key="2">
    <source>
        <dbReference type="PROSITE" id="PS50013"/>
    </source>
</evidence>
<feature type="region of interest" description="Disordered" evidence="1">
    <location>
        <begin position="432"/>
        <end position="480"/>
    </location>
</feature>
<dbReference type="PROSITE" id="PS50013">
    <property type="entry name" value="CHROMO_2"/>
    <property type="match status" value="1"/>
</dbReference>
<dbReference type="AlphaFoldDB" id="A0A9P3PG80"/>
<feature type="region of interest" description="Disordered" evidence="1">
    <location>
        <begin position="82"/>
        <end position="383"/>
    </location>
</feature>
<feature type="compositionally biased region" description="Low complexity" evidence="1">
    <location>
        <begin position="448"/>
        <end position="463"/>
    </location>
</feature>
<protein>
    <recommendedName>
        <fullName evidence="2">Chromo domain-containing protein</fullName>
    </recommendedName>
</protein>
<dbReference type="SUPFAM" id="SSF54160">
    <property type="entry name" value="Chromo domain-like"/>
    <property type="match status" value="1"/>
</dbReference>
<dbReference type="InterPro" id="IPR000953">
    <property type="entry name" value="Chromo/chromo_shadow_dom"/>
</dbReference>
<feature type="compositionally biased region" description="Polar residues" evidence="1">
    <location>
        <begin position="338"/>
        <end position="352"/>
    </location>
</feature>
<feature type="compositionally biased region" description="Polar residues" evidence="1">
    <location>
        <begin position="174"/>
        <end position="186"/>
    </location>
</feature>
<dbReference type="GO" id="GO:0006338">
    <property type="term" value="P:chromatin remodeling"/>
    <property type="evidence" value="ECO:0007669"/>
    <property type="project" value="UniProtKB-ARBA"/>
</dbReference>
<feature type="domain" description="Chromo" evidence="2">
    <location>
        <begin position="8"/>
        <end position="74"/>
    </location>
</feature>
<dbReference type="InterPro" id="IPR023780">
    <property type="entry name" value="Chromo_domain"/>
</dbReference>
<sequence length="697" mass="75340">MSDEEQEYEVEFITQARVEKARGKKKKLIWKYNVRWKGYGPEDDTWEPAESFEGSEHILERFWQRANAGGRDYRDMSVFKAGEEFVPTGPPRRKAKRKSVGSDTPTSPPTLGQRSTKNLNEKRRRSPSVVEIEDTDENRPAKRARETSKPAEPSHRRKERISLPERGQMDGRNGPQQTPLPRSTRPTPKKSARAASLDEIVPPSDDELEQSSNVQAPPSTSKAPIVDQDNLEAYGGRDNDDSNPDVDMYQNDSSKPDTPDPFSNVTKQSRSSSLPFHRAKAANPRVKMVDNPHVGGLEGAIPVKARLVGRSAAPSPSTAGPSSGPTKHAPGARPGPGRSSSDFLNKNTNSLLTFAKGELKTVKGRNRKELQKTSDEMSRNHGAADLVSNGTLFENEVVLGDEIPGLLTSSRAPARPTADELLRLAGGDQEKETLPDFEDEGPATALPVAESTSTAEQSTTTVQIAPVKESQPDQTRSSLQQSLALAKDKLFPSGATAVMNTLGAAWKRSTIFGPLGLGSDPQAKPSVQVVNSESTRPAPFFINLDTSASIPVILADASPSPSGSPSLGCIVSNKGPPGKFYSQKSALALLDTVRTGGPSAKVVPDTYSTPDQRSQFELFHSRLSSGELFVAMAGVEVLAFCSSDNTLIAQRLNISPLLLGQPGTVLVARVVIENYSAYADAALDADGRRWHWAPVGR</sequence>
<name>A0A9P3PG80_LYOSH</name>
<evidence type="ECO:0000313" key="3">
    <source>
        <dbReference type="EMBL" id="GLB34874.1"/>
    </source>
</evidence>
<dbReference type="EMBL" id="BRPK01000002">
    <property type="protein sequence ID" value="GLB34874.1"/>
    <property type="molecule type" value="Genomic_DNA"/>
</dbReference>
<dbReference type="Proteomes" id="UP001063166">
    <property type="component" value="Unassembled WGS sequence"/>
</dbReference>
<feature type="compositionally biased region" description="Polar residues" evidence="1">
    <location>
        <begin position="101"/>
        <end position="118"/>
    </location>
</feature>
<keyword evidence="4" id="KW-1185">Reference proteome</keyword>
<gene>
    <name evidence="3" type="ORF">LshimejAT787_0204390</name>
</gene>
<accession>A0A9P3PG80</accession>
<reference evidence="3" key="1">
    <citation type="submission" date="2022-07" db="EMBL/GenBank/DDBJ databases">
        <title>The genome of Lyophyllum shimeji provides insight into the initial evolution of ectomycorrhizal fungal genome.</title>
        <authorList>
            <person name="Kobayashi Y."/>
            <person name="Shibata T."/>
            <person name="Hirakawa H."/>
            <person name="Shigenobu S."/>
            <person name="Nishiyama T."/>
            <person name="Yamada A."/>
            <person name="Hasebe M."/>
            <person name="Kawaguchi M."/>
        </authorList>
    </citation>
    <scope>NUCLEOTIDE SEQUENCE</scope>
    <source>
        <strain evidence="3">AT787</strain>
    </source>
</reference>
<dbReference type="SMART" id="SM00298">
    <property type="entry name" value="CHROMO"/>
    <property type="match status" value="1"/>
</dbReference>
<dbReference type="Pfam" id="PF00385">
    <property type="entry name" value="Chromo"/>
    <property type="match status" value="1"/>
</dbReference>